<organism evidence="1 2">
    <name type="scientific">Polymorphospora rubra</name>
    <dbReference type="NCBI Taxonomy" id="338584"/>
    <lineage>
        <taxon>Bacteria</taxon>
        <taxon>Bacillati</taxon>
        <taxon>Actinomycetota</taxon>
        <taxon>Actinomycetes</taxon>
        <taxon>Micromonosporales</taxon>
        <taxon>Micromonosporaceae</taxon>
        <taxon>Polymorphospora</taxon>
    </lineage>
</organism>
<accession>A0A810N1Z5</accession>
<evidence type="ECO:0000313" key="2">
    <source>
        <dbReference type="Proteomes" id="UP000680866"/>
    </source>
</evidence>
<name>A0A810N1Z5_9ACTN</name>
<keyword evidence="2" id="KW-1185">Reference proteome</keyword>
<gene>
    <name evidence="1" type="ORF">Prubr_27390</name>
</gene>
<dbReference type="KEGG" id="pry:Prubr_27390"/>
<dbReference type="Proteomes" id="UP000680866">
    <property type="component" value="Chromosome"/>
</dbReference>
<dbReference type="AlphaFoldDB" id="A0A810N1Z5"/>
<proteinExistence type="predicted"/>
<evidence type="ECO:0008006" key="3">
    <source>
        <dbReference type="Google" id="ProtNLM"/>
    </source>
</evidence>
<dbReference type="EMBL" id="AP023359">
    <property type="protein sequence ID" value="BCJ65718.1"/>
    <property type="molecule type" value="Genomic_DNA"/>
</dbReference>
<evidence type="ECO:0000313" key="1">
    <source>
        <dbReference type="EMBL" id="BCJ65718.1"/>
    </source>
</evidence>
<sequence length="136" mass="14261">MTIQISWGRGAGNATADSTDALDTVLDSIAPSDGPPYCVSLIVPDGSDFPPMLQICVGHPERSFAYHVAADGSSGWAHQPELDNGPAFTFDYAGTPTDAWPERTRVTPADARAAAREFLASGGGRPSNLAWDVVAD</sequence>
<reference evidence="1" key="1">
    <citation type="submission" date="2020-08" db="EMBL/GenBank/DDBJ databases">
        <title>Whole genome shotgun sequence of Polymorphospora rubra NBRC 101157.</title>
        <authorList>
            <person name="Komaki H."/>
            <person name="Tamura T."/>
        </authorList>
    </citation>
    <scope>NUCLEOTIDE SEQUENCE</scope>
    <source>
        <strain evidence="1">NBRC 101157</strain>
    </source>
</reference>
<dbReference type="Pfam" id="PF14430">
    <property type="entry name" value="Imm1"/>
    <property type="match status" value="1"/>
</dbReference>
<protein>
    <recommendedName>
        <fullName evidence="3">Immunity protein Imm1</fullName>
    </recommendedName>
</protein>
<dbReference type="InterPro" id="IPR025680">
    <property type="entry name" value="DddI"/>
</dbReference>
<dbReference type="RefSeq" id="WP_212825343.1">
    <property type="nucleotide sequence ID" value="NZ_AP023359.1"/>
</dbReference>